<gene>
    <name evidence="1" type="ORF">BJ684DRAFT_19472</name>
</gene>
<dbReference type="EMBL" id="KZ987886">
    <property type="protein sequence ID" value="RKP14095.1"/>
    <property type="molecule type" value="Genomic_DNA"/>
</dbReference>
<keyword evidence="2" id="KW-1185">Reference proteome</keyword>
<reference evidence="2" key="1">
    <citation type="journal article" date="2018" name="Nat. Microbiol.">
        <title>Leveraging single-cell genomics to expand the fungal tree of life.</title>
        <authorList>
            <person name="Ahrendt S.R."/>
            <person name="Quandt C.A."/>
            <person name="Ciobanu D."/>
            <person name="Clum A."/>
            <person name="Salamov A."/>
            <person name="Andreopoulos B."/>
            <person name="Cheng J.F."/>
            <person name="Woyke T."/>
            <person name="Pelin A."/>
            <person name="Henrissat B."/>
            <person name="Reynolds N.K."/>
            <person name="Benny G.L."/>
            <person name="Smith M.E."/>
            <person name="James T.Y."/>
            <person name="Grigoriev I.V."/>
        </authorList>
    </citation>
    <scope>NUCLEOTIDE SEQUENCE [LARGE SCALE GENOMIC DNA]</scope>
</reference>
<dbReference type="Proteomes" id="UP000267251">
    <property type="component" value="Unassembled WGS sequence"/>
</dbReference>
<organism evidence="1 2">
    <name type="scientific">Piptocephalis cylindrospora</name>
    <dbReference type="NCBI Taxonomy" id="1907219"/>
    <lineage>
        <taxon>Eukaryota</taxon>
        <taxon>Fungi</taxon>
        <taxon>Fungi incertae sedis</taxon>
        <taxon>Zoopagomycota</taxon>
        <taxon>Zoopagomycotina</taxon>
        <taxon>Zoopagomycetes</taxon>
        <taxon>Zoopagales</taxon>
        <taxon>Piptocephalidaceae</taxon>
        <taxon>Piptocephalis</taxon>
    </lineage>
</organism>
<evidence type="ECO:0000313" key="1">
    <source>
        <dbReference type="EMBL" id="RKP14095.1"/>
    </source>
</evidence>
<protein>
    <submittedName>
        <fullName evidence="1">Uncharacterized protein</fullName>
    </submittedName>
</protein>
<dbReference type="AlphaFoldDB" id="A0A4P9Y580"/>
<name>A0A4P9Y580_9FUNG</name>
<accession>A0A4P9Y580</accession>
<sequence length="248" mass="28002">MKTPKANTNAATQPSGVEKYFSESSFAKAQEGEDRCSIHSTGRTSSTSFNAAAHLLQLRFLHARTQHAFRTRMTRVREELEKLCLTEKRLRWRLTTLQLAEVEQGTGLPWVLDTLQSQATMLARLNDMLSRAGIPYEKLTETIDRGSSLLPLHPTLSIRDLDEQSMVSNMKDIALTVRLSMDNHEEIRLIKETATWLRKIHHTVAFVQRAIREIQNLTITLVSLSEVSLAHMAARIPFAITDPDGSLP</sequence>
<evidence type="ECO:0000313" key="2">
    <source>
        <dbReference type="Proteomes" id="UP000267251"/>
    </source>
</evidence>
<proteinExistence type="predicted"/>